<keyword evidence="2 5" id="KW-0863">Zinc-finger</keyword>
<dbReference type="PhylomeDB" id="T1JLP4"/>
<keyword evidence="3" id="KW-0862">Zinc</keyword>
<feature type="region of interest" description="Disordered" evidence="6">
    <location>
        <begin position="1"/>
        <end position="28"/>
    </location>
</feature>
<feature type="domain" description="THAP-type" evidence="7">
    <location>
        <begin position="1"/>
        <end position="96"/>
    </location>
</feature>
<dbReference type="eggNOG" id="ENOG502SDHR">
    <property type="taxonomic scope" value="Eukaryota"/>
</dbReference>
<organism evidence="8 9">
    <name type="scientific">Strigamia maritima</name>
    <name type="common">European centipede</name>
    <name type="synonym">Geophilus maritimus</name>
    <dbReference type="NCBI Taxonomy" id="126957"/>
    <lineage>
        <taxon>Eukaryota</taxon>
        <taxon>Metazoa</taxon>
        <taxon>Ecdysozoa</taxon>
        <taxon>Arthropoda</taxon>
        <taxon>Myriapoda</taxon>
        <taxon>Chilopoda</taxon>
        <taxon>Pleurostigmophora</taxon>
        <taxon>Geophilomorpha</taxon>
        <taxon>Linotaeniidae</taxon>
        <taxon>Strigamia</taxon>
    </lineage>
</organism>
<keyword evidence="4 5" id="KW-0238">DNA-binding</keyword>
<feature type="region of interest" description="Disordered" evidence="6">
    <location>
        <begin position="107"/>
        <end position="139"/>
    </location>
</feature>
<keyword evidence="1" id="KW-0479">Metal-binding</keyword>
<evidence type="ECO:0000256" key="4">
    <source>
        <dbReference type="ARBA" id="ARBA00023125"/>
    </source>
</evidence>
<dbReference type="PROSITE" id="PS50950">
    <property type="entry name" value="ZF_THAP"/>
    <property type="match status" value="1"/>
</dbReference>
<evidence type="ECO:0000256" key="2">
    <source>
        <dbReference type="ARBA" id="ARBA00022771"/>
    </source>
</evidence>
<name>T1JLP4_STRMM</name>
<sequence>MTNCFVPGCKSNSKSSRKKGEKTSFFSPPRNEAKFEKWKRMIPRKDRPLRRCDRVCHLHFIPEHIQHDYVHIIKGETVRIPRSKPCLAEDAYPCIFPGLPKYLTKIPKKRKPPANRSIPAERITKKQPERTKSSVDKTHCPKSDSDVYCGLNLDDLPVVVNDSPTFSFANIINNIDKICLPSPQWGTHVYEDKNSVIFSHVTFMNDNFAIDKMIFLNESMMPKFSNNVSVVTTDFTSTIRSIHSLETVIMSVENRRVCRGIVSAPVTEGWKQVTIKKMHDKCKIFISDQLSGDLCTNCKNEMQRLTRIHQTVAKRKDLRDGAKLRLQQENRRLHKQVLRLTKKFVGKQGINAENEAVDDSYAIEIRIENDLPTA</sequence>
<evidence type="ECO:0000313" key="9">
    <source>
        <dbReference type="Proteomes" id="UP000014500"/>
    </source>
</evidence>
<dbReference type="SUPFAM" id="SSF57716">
    <property type="entry name" value="Glucocorticoid receptor-like (DNA-binding domain)"/>
    <property type="match status" value="1"/>
</dbReference>
<reference evidence="8" key="2">
    <citation type="submission" date="2015-02" db="UniProtKB">
        <authorList>
            <consortium name="EnsemblMetazoa"/>
        </authorList>
    </citation>
    <scope>IDENTIFICATION</scope>
</reference>
<dbReference type="InterPro" id="IPR006612">
    <property type="entry name" value="THAP_Znf"/>
</dbReference>
<dbReference type="EnsemblMetazoa" id="SMAR014774-RA">
    <property type="protein sequence ID" value="SMAR014774-PA"/>
    <property type="gene ID" value="SMAR014774"/>
</dbReference>
<dbReference type="GO" id="GO:0008270">
    <property type="term" value="F:zinc ion binding"/>
    <property type="evidence" value="ECO:0007669"/>
    <property type="project" value="UniProtKB-KW"/>
</dbReference>
<dbReference type="Proteomes" id="UP000014500">
    <property type="component" value="Unassembled WGS sequence"/>
</dbReference>
<feature type="compositionally biased region" description="Basic and acidic residues" evidence="6">
    <location>
        <begin position="122"/>
        <end position="139"/>
    </location>
</feature>
<evidence type="ECO:0000256" key="3">
    <source>
        <dbReference type="ARBA" id="ARBA00022833"/>
    </source>
</evidence>
<dbReference type="OMA" id="YAIEIRI"/>
<accession>T1JLP4</accession>
<protein>
    <recommendedName>
        <fullName evidence="7">THAP-type domain-containing protein</fullName>
    </recommendedName>
</protein>
<dbReference type="HOGENOM" id="CLU_740384_0_0_1"/>
<dbReference type="PANTHER" id="PTHR46927:SF3">
    <property type="entry name" value="THAP-TYPE DOMAIN-CONTAINING PROTEIN"/>
    <property type="match status" value="1"/>
</dbReference>
<evidence type="ECO:0000256" key="5">
    <source>
        <dbReference type="PROSITE-ProRule" id="PRU00309"/>
    </source>
</evidence>
<dbReference type="InterPro" id="IPR052224">
    <property type="entry name" value="THAP_domain_protein"/>
</dbReference>
<dbReference type="Pfam" id="PF05485">
    <property type="entry name" value="THAP"/>
    <property type="match status" value="1"/>
</dbReference>
<evidence type="ECO:0000313" key="8">
    <source>
        <dbReference type="EnsemblMetazoa" id="SMAR014774-PA"/>
    </source>
</evidence>
<dbReference type="PANTHER" id="PTHR46927">
    <property type="entry name" value="AGAP005574-PA"/>
    <property type="match status" value="1"/>
</dbReference>
<dbReference type="GO" id="GO:0003677">
    <property type="term" value="F:DNA binding"/>
    <property type="evidence" value="ECO:0007669"/>
    <property type="project" value="UniProtKB-UniRule"/>
</dbReference>
<dbReference type="SMART" id="SM00980">
    <property type="entry name" value="THAP"/>
    <property type="match status" value="1"/>
</dbReference>
<evidence type="ECO:0000259" key="7">
    <source>
        <dbReference type="PROSITE" id="PS50950"/>
    </source>
</evidence>
<dbReference type="EMBL" id="JH432008">
    <property type="status" value="NOT_ANNOTATED_CDS"/>
    <property type="molecule type" value="Genomic_DNA"/>
</dbReference>
<evidence type="ECO:0000256" key="1">
    <source>
        <dbReference type="ARBA" id="ARBA00022723"/>
    </source>
</evidence>
<evidence type="ECO:0000256" key="6">
    <source>
        <dbReference type="SAM" id="MobiDB-lite"/>
    </source>
</evidence>
<reference evidence="9" key="1">
    <citation type="submission" date="2011-05" db="EMBL/GenBank/DDBJ databases">
        <authorList>
            <person name="Richards S.R."/>
            <person name="Qu J."/>
            <person name="Jiang H."/>
            <person name="Jhangiani S.N."/>
            <person name="Agravi P."/>
            <person name="Goodspeed R."/>
            <person name="Gross S."/>
            <person name="Mandapat C."/>
            <person name="Jackson L."/>
            <person name="Mathew T."/>
            <person name="Pu L."/>
            <person name="Thornton R."/>
            <person name="Saada N."/>
            <person name="Wilczek-Boney K.B."/>
            <person name="Lee S."/>
            <person name="Kovar C."/>
            <person name="Wu Y."/>
            <person name="Scherer S.E."/>
            <person name="Worley K.C."/>
            <person name="Muzny D.M."/>
            <person name="Gibbs R."/>
        </authorList>
    </citation>
    <scope>NUCLEOTIDE SEQUENCE</scope>
    <source>
        <strain evidence="9">Brora</strain>
    </source>
</reference>
<proteinExistence type="predicted"/>
<dbReference type="AlphaFoldDB" id="T1JLP4"/>
<keyword evidence="9" id="KW-1185">Reference proteome</keyword>